<accession>A0A223ENS4</accession>
<organism evidence="2 3">
    <name type="scientific">Peribacillus simplex NBRC 15720 = DSM 1321</name>
    <dbReference type="NCBI Taxonomy" id="1349754"/>
    <lineage>
        <taxon>Bacteria</taxon>
        <taxon>Bacillati</taxon>
        <taxon>Bacillota</taxon>
        <taxon>Bacilli</taxon>
        <taxon>Bacillales</taxon>
        <taxon>Bacillaceae</taxon>
        <taxon>Peribacillus</taxon>
    </lineage>
</organism>
<dbReference type="Proteomes" id="UP000214618">
    <property type="component" value="Chromosome"/>
</dbReference>
<dbReference type="AlphaFoldDB" id="A0A223ENS4"/>
<dbReference type="EMBL" id="CP017704">
    <property type="protein sequence ID" value="ASS96876.1"/>
    <property type="molecule type" value="Genomic_DNA"/>
</dbReference>
<reference evidence="2 3" key="1">
    <citation type="submission" date="2016-10" db="EMBL/GenBank/DDBJ databases">
        <title>The whole genome sequencing and assembly of Bacillus simplex DSM 1321 strain.</title>
        <authorList>
            <person name="Park M.-K."/>
            <person name="Lee Y.-J."/>
            <person name="Yi H."/>
            <person name="Bahn Y.-S."/>
            <person name="Kim J.F."/>
            <person name="Lee D.-W."/>
        </authorList>
    </citation>
    <scope>NUCLEOTIDE SEQUENCE [LARGE SCALE GENOMIC DNA]</scope>
    <source>
        <strain evidence="2 3">DSM 1321</strain>
    </source>
</reference>
<evidence type="ECO:0000313" key="2">
    <source>
        <dbReference type="EMBL" id="ASS96876.1"/>
    </source>
</evidence>
<evidence type="ECO:0000256" key="1">
    <source>
        <dbReference type="SAM" id="MobiDB-lite"/>
    </source>
</evidence>
<gene>
    <name evidence="2" type="ORF">BS1321_25015</name>
</gene>
<name>A0A223ENS4_9BACI</name>
<proteinExistence type="predicted"/>
<protein>
    <submittedName>
        <fullName evidence="2">Uncharacterized protein</fullName>
    </submittedName>
</protein>
<feature type="region of interest" description="Disordered" evidence="1">
    <location>
        <begin position="121"/>
        <end position="145"/>
    </location>
</feature>
<evidence type="ECO:0000313" key="3">
    <source>
        <dbReference type="Proteomes" id="UP000214618"/>
    </source>
</evidence>
<sequence length="145" mass="16918">MPVFDWRGFVLQTKVKLNNTGKIDAILKDIVLKTYEEALEEKLLLCMECGDVDFYIAYSNNEELQDAINENFEIDEFGQIMKIDEHQELMDDLYDYFLIIHKESEMFDFFPAGPYTLSGENRESDTDMLAPRGLYSSPFEDALKE</sequence>